<dbReference type="PROSITE" id="PS01063">
    <property type="entry name" value="SIGMA70_ECF"/>
    <property type="match status" value="1"/>
</dbReference>
<dbReference type="CDD" id="cd06171">
    <property type="entry name" value="Sigma70_r4"/>
    <property type="match status" value="1"/>
</dbReference>
<evidence type="ECO:0000313" key="12">
    <source>
        <dbReference type="EMBL" id="MBA8953611.1"/>
    </source>
</evidence>
<comment type="caution">
    <text evidence="12">The sequence shown here is derived from an EMBL/GenBank/DDBJ whole genome shotgun (WGS) entry which is preliminary data.</text>
</comment>
<evidence type="ECO:0000259" key="11">
    <source>
        <dbReference type="Pfam" id="PF12680"/>
    </source>
</evidence>
<dbReference type="InterPro" id="IPR007627">
    <property type="entry name" value="RNA_pol_sigma70_r2"/>
</dbReference>
<proteinExistence type="inferred from homology"/>
<evidence type="ECO:0000256" key="8">
    <source>
        <dbReference type="SAM" id="MobiDB-lite"/>
    </source>
</evidence>
<dbReference type="PANTHER" id="PTHR43133">
    <property type="entry name" value="RNA POLYMERASE ECF-TYPE SIGMA FACTO"/>
    <property type="match status" value="1"/>
</dbReference>
<dbReference type="InterPro" id="IPR000838">
    <property type="entry name" value="RNA_pol_sigma70_ECF_CS"/>
</dbReference>
<keyword evidence="5 7" id="KW-0238">DNA-binding</keyword>
<dbReference type="Gene3D" id="3.10.450.50">
    <property type="match status" value="1"/>
</dbReference>
<evidence type="ECO:0000259" key="9">
    <source>
        <dbReference type="Pfam" id="PF04542"/>
    </source>
</evidence>
<protein>
    <recommendedName>
        <fullName evidence="7">RNA polymerase sigma factor</fullName>
    </recommendedName>
</protein>
<evidence type="ECO:0000256" key="2">
    <source>
        <dbReference type="ARBA" id="ARBA00011344"/>
    </source>
</evidence>
<dbReference type="Pfam" id="PF12680">
    <property type="entry name" value="SnoaL_2"/>
    <property type="match status" value="1"/>
</dbReference>
<name>A0A7W3LSP3_ACTNM</name>
<keyword evidence="3 7" id="KW-0805">Transcription regulation</keyword>
<dbReference type="InterPro" id="IPR039425">
    <property type="entry name" value="RNA_pol_sigma-70-like"/>
</dbReference>
<dbReference type="SUPFAM" id="SSF88946">
    <property type="entry name" value="Sigma2 domain of RNA polymerase sigma factors"/>
    <property type="match status" value="1"/>
</dbReference>
<dbReference type="InterPro" id="IPR032710">
    <property type="entry name" value="NTF2-like_dom_sf"/>
</dbReference>
<dbReference type="SUPFAM" id="SSF88659">
    <property type="entry name" value="Sigma3 and sigma4 domains of RNA polymerase sigma factors"/>
    <property type="match status" value="1"/>
</dbReference>
<evidence type="ECO:0000256" key="4">
    <source>
        <dbReference type="ARBA" id="ARBA00023082"/>
    </source>
</evidence>
<dbReference type="RefSeq" id="WP_182845785.1">
    <property type="nucleotide sequence ID" value="NZ_BAAALP010000072.1"/>
</dbReference>
<feature type="domain" description="RNA polymerase sigma-70 region 2" evidence="9">
    <location>
        <begin position="25"/>
        <end position="92"/>
    </location>
</feature>
<dbReference type="Pfam" id="PF08281">
    <property type="entry name" value="Sigma70_r4_2"/>
    <property type="match status" value="1"/>
</dbReference>
<feature type="domain" description="RNA polymerase sigma factor 70 region 4 type 2" evidence="10">
    <location>
        <begin position="149"/>
        <end position="201"/>
    </location>
</feature>
<evidence type="ECO:0000256" key="7">
    <source>
        <dbReference type="RuleBase" id="RU000716"/>
    </source>
</evidence>
<evidence type="ECO:0000313" key="13">
    <source>
        <dbReference type="Proteomes" id="UP000572680"/>
    </source>
</evidence>
<dbReference type="EMBL" id="JACJIA010000007">
    <property type="protein sequence ID" value="MBA8953611.1"/>
    <property type="molecule type" value="Genomic_DNA"/>
</dbReference>
<evidence type="ECO:0000256" key="3">
    <source>
        <dbReference type="ARBA" id="ARBA00023015"/>
    </source>
</evidence>
<dbReference type="InterPro" id="IPR014305">
    <property type="entry name" value="RNA_pol_sigma-G_actinobac"/>
</dbReference>
<feature type="region of interest" description="Disordered" evidence="8">
    <location>
        <begin position="94"/>
        <end position="115"/>
    </location>
</feature>
<dbReference type="PANTHER" id="PTHR43133:SF65">
    <property type="entry name" value="ECF RNA POLYMERASE SIGMA FACTOR SIGG"/>
    <property type="match status" value="1"/>
</dbReference>
<dbReference type="InterPro" id="IPR036388">
    <property type="entry name" value="WH-like_DNA-bd_sf"/>
</dbReference>
<dbReference type="AlphaFoldDB" id="A0A7W3LSP3"/>
<sequence>MRGIPPSGDLLALARSGDGEAFRGLVEPYRRELQVHCYRILGSVQDAEDLLQETLLAAWRGIDGYEERASLRTWLYRIATNRCLNALRAGARRPPEHADYRPEVPLPEPSHRRAEPSWLEPYPDALLDEIADLAPGPEARYETRESVSLAFLAALQELPPRQRAVLVLRDVLGFRAAEVARVLDTTENAVTSALKRARGALARELPGSGREGAPLPDSPRERRIVADFLRAFEAGDVDAVVALLTDDARLSMPPLPLEYRGTDTVRHFLATVALRPGRRHVLVPTRANGQPAFGAYQRDPRTPILHAHGVIVLTLAGDRIAAVTRFLDNSLLAAFGLPRTLRAGFEEGR</sequence>
<evidence type="ECO:0000259" key="10">
    <source>
        <dbReference type="Pfam" id="PF08281"/>
    </source>
</evidence>
<keyword evidence="6 7" id="KW-0804">Transcription</keyword>
<dbReference type="InterPro" id="IPR037401">
    <property type="entry name" value="SnoaL-like"/>
</dbReference>
<dbReference type="GO" id="GO:0003677">
    <property type="term" value="F:DNA binding"/>
    <property type="evidence" value="ECO:0007669"/>
    <property type="project" value="UniProtKB-KW"/>
</dbReference>
<dbReference type="Gene3D" id="1.10.10.10">
    <property type="entry name" value="Winged helix-like DNA-binding domain superfamily/Winged helix DNA-binding domain"/>
    <property type="match status" value="1"/>
</dbReference>
<dbReference type="Gene3D" id="1.10.1740.10">
    <property type="match status" value="1"/>
</dbReference>
<dbReference type="InterPro" id="IPR014284">
    <property type="entry name" value="RNA_pol_sigma-70_dom"/>
</dbReference>
<keyword evidence="4 7" id="KW-0731">Sigma factor</keyword>
<dbReference type="NCBIfam" id="NF006089">
    <property type="entry name" value="PRK08241.1"/>
    <property type="match status" value="1"/>
</dbReference>
<feature type="domain" description="SnoaL-like" evidence="11">
    <location>
        <begin position="225"/>
        <end position="322"/>
    </location>
</feature>
<reference evidence="12 13" key="1">
    <citation type="submission" date="2020-08" db="EMBL/GenBank/DDBJ databases">
        <title>Genomic Encyclopedia of Type Strains, Phase IV (KMG-IV): sequencing the most valuable type-strain genomes for metagenomic binning, comparative biology and taxonomic classification.</title>
        <authorList>
            <person name="Goeker M."/>
        </authorList>
    </citation>
    <scope>NUCLEOTIDE SEQUENCE [LARGE SCALE GENOMIC DNA]</scope>
    <source>
        <strain evidence="12 13">DSM 44197</strain>
    </source>
</reference>
<dbReference type="NCBIfam" id="TIGR02937">
    <property type="entry name" value="sigma70-ECF"/>
    <property type="match status" value="1"/>
</dbReference>
<evidence type="ECO:0000256" key="1">
    <source>
        <dbReference type="ARBA" id="ARBA00010641"/>
    </source>
</evidence>
<dbReference type="Pfam" id="PF04542">
    <property type="entry name" value="Sigma70_r2"/>
    <property type="match status" value="1"/>
</dbReference>
<dbReference type="NCBIfam" id="TIGR02960">
    <property type="entry name" value="SigX5"/>
    <property type="match status" value="1"/>
</dbReference>
<dbReference type="GO" id="GO:0006352">
    <property type="term" value="P:DNA-templated transcription initiation"/>
    <property type="evidence" value="ECO:0007669"/>
    <property type="project" value="InterPro"/>
</dbReference>
<keyword evidence="13" id="KW-1185">Reference proteome</keyword>
<accession>A0A7W3LSP3</accession>
<dbReference type="InterPro" id="IPR013325">
    <property type="entry name" value="RNA_pol_sigma_r2"/>
</dbReference>
<comment type="similarity">
    <text evidence="1 7">Belongs to the sigma-70 factor family. ECF subfamily.</text>
</comment>
<evidence type="ECO:0000256" key="5">
    <source>
        <dbReference type="ARBA" id="ARBA00023125"/>
    </source>
</evidence>
<gene>
    <name evidence="12" type="ORF">HNR61_005264</name>
</gene>
<dbReference type="InterPro" id="IPR013249">
    <property type="entry name" value="RNA_pol_sigma70_r4_t2"/>
</dbReference>
<dbReference type="GO" id="GO:0006950">
    <property type="term" value="P:response to stress"/>
    <property type="evidence" value="ECO:0007669"/>
    <property type="project" value="UniProtKB-ARBA"/>
</dbReference>
<organism evidence="12 13">
    <name type="scientific">Actinomadura namibiensis</name>
    <dbReference type="NCBI Taxonomy" id="182080"/>
    <lineage>
        <taxon>Bacteria</taxon>
        <taxon>Bacillati</taxon>
        <taxon>Actinomycetota</taxon>
        <taxon>Actinomycetes</taxon>
        <taxon>Streptosporangiales</taxon>
        <taxon>Thermomonosporaceae</taxon>
        <taxon>Actinomadura</taxon>
    </lineage>
</organism>
<comment type="subunit">
    <text evidence="2">Interacts transiently with the RNA polymerase catalytic core formed by RpoA, RpoB, RpoC and RpoZ (2 alpha, 1 beta, 1 beta' and 1 omega subunit) to form the RNA polymerase holoenzyme that can initiate transcription.</text>
</comment>
<dbReference type="InterPro" id="IPR013324">
    <property type="entry name" value="RNA_pol_sigma_r3/r4-like"/>
</dbReference>
<dbReference type="Proteomes" id="UP000572680">
    <property type="component" value="Unassembled WGS sequence"/>
</dbReference>
<evidence type="ECO:0000256" key="6">
    <source>
        <dbReference type="ARBA" id="ARBA00023163"/>
    </source>
</evidence>
<dbReference type="SUPFAM" id="SSF54427">
    <property type="entry name" value="NTF2-like"/>
    <property type="match status" value="1"/>
</dbReference>
<dbReference type="GO" id="GO:0016987">
    <property type="term" value="F:sigma factor activity"/>
    <property type="evidence" value="ECO:0007669"/>
    <property type="project" value="UniProtKB-KW"/>
</dbReference>